<accession>U6K4X1</accession>
<dbReference type="Proteomes" id="UP000030744">
    <property type="component" value="Unassembled WGS sequence"/>
</dbReference>
<dbReference type="AlphaFoldDB" id="U6K4X1"/>
<evidence type="ECO:0000313" key="2">
    <source>
        <dbReference type="Proteomes" id="UP000030744"/>
    </source>
</evidence>
<sequence>MPFSQHPFFKLPILELPEGVTVRKFNAKKAFMQRNFRNSPTVALEHMRNAFAKETLTASEADMLVLKTQRLVAHLFYQHRKQEEGLTPSDVVYVLGRRYLFLDAVVWHLFYQHRKQEDGLTPSDVVYVLGRRYLFLDAVVCAIQLLEPAMEASSWWEKLTSVLPSELDLADRPFPSSRSNFYIGFAKRLTAAIELLKTRVRPEPQETVSLKRELLCKKTTHPQFLLERWNDWRKQDRDAGGYQEDYEDYLSD</sequence>
<protein>
    <submittedName>
        <fullName evidence="1">Uncharacterized protein</fullName>
    </submittedName>
</protein>
<dbReference type="EMBL" id="HG683785">
    <property type="protein sequence ID" value="CDJ32021.1"/>
    <property type="molecule type" value="Genomic_DNA"/>
</dbReference>
<dbReference type="VEuPathDB" id="ToxoDB:EMH_0071700"/>
<reference evidence="1" key="2">
    <citation type="submission" date="2013-10" db="EMBL/GenBank/DDBJ databases">
        <authorList>
            <person name="Aslett M."/>
        </authorList>
    </citation>
    <scope>NUCLEOTIDE SEQUENCE [LARGE SCALE GENOMIC DNA]</scope>
    <source>
        <strain evidence="1">Houghton</strain>
    </source>
</reference>
<proteinExistence type="predicted"/>
<evidence type="ECO:0000313" key="1">
    <source>
        <dbReference type="EMBL" id="CDJ32021.1"/>
    </source>
</evidence>
<dbReference type="OrthoDB" id="347684at2759"/>
<keyword evidence="2" id="KW-1185">Reference proteome</keyword>
<organism evidence="1 2">
    <name type="scientific">Eimeria mitis</name>
    <dbReference type="NCBI Taxonomy" id="44415"/>
    <lineage>
        <taxon>Eukaryota</taxon>
        <taxon>Sar</taxon>
        <taxon>Alveolata</taxon>
        <taxon>Apicomplexa</taxon>
        <taxon>Conoidasida</taxon>
        <taxon>Coccidia</taxon>
        <taxon>Eucoccidiorida</taxon>
        <taxon>Eimeriorina</taxon>
        <taxon>Eimeriidae</taxon>
        <taxon>Eimeria</taxon>
    </lineage>
</organism>
<dbReference type="GeneID" id="25381677"/>
<dbReference type="RefSeq" id="XP_013354586.1">
    <property type="nucleotide sequence ID" value="XM_013499132.1"/>
</dbReference>
<name>U6K4X1_9EIME</name>
<gene>
    <name evidence="1" type="ORF">EMH_0071700</name>
</gene>
<reference evidence="1" key="1">
    <citation type="submission" date="2013-10" db="EMBL/GenBank/DDBJ databases">
        <title>Genomic analysis of the causative agents of coccidiosis in chickens.</title>
        <authorList>
            <person name="Reid A.J."/>
            <person name="Blake D."/>
            <person name="Billington K."/>
            <person name="Browne H."/>
            <person name="Dunn M."/>
            <person name="Hung S."/>
            <person name="Kawahara F."/>
            <person name="Miranda-Saavedra D."/>
            <person name="Mourier T."/>
            <person name="Nagra H."/>
            <person name="Otto T.D."/>
            <person name="Rawlings N."/>
            <person name="Sanchez A."/>
            <person name="Sanders M."/>
            <person name="Subramaniam C."/>
            <person name="Tay Y."/>
            <person name="Dear P."/>
            <person name="Doerig C."/>
            <person name="Gruber A."/>
            <person name="Parkinson J."/>
            <person name="Shirley M."/>
            <person name="Wan K.L."/>
            <person name="Berriman M."/>
            <person name="Tomley F."/>
            <person name="Pain A."/>
        </authorList>
    </citation>
    <scope>NUCLEOTIDE SEQUENCE [LARGE SCALE GENOMIC DNA]</scope>
    <source>
        <strain evidence="1">Houghton</strain>
    </source>
</reference>